<name>A0A5B1CLV5_9BACT</name>
<accession>A0A5B1CLV5</accession>
<dbReference type="AlphaFoldDB" id="A0A5B1CLV5"/>
<gene>
    <name evidence="2" type="ORF">LF1_30600</name>
</gene>
<dbReference type="GO" id="GO:0000272">
    <property type="term" value="P:polysaccharide catabolic process"/>
    <property type="evidence" value="ECO:0007669"/>
    <property type="project" value="InterPro"/>
</dbReference>
<dbReference type="OrthoDB" id="246944at2"/>
<evidence type="ECO:0000256" key="1">
    <source>
        <dbReference type="SAM" id="MobiDB-lite"/>
    </source>
</evidence>
<dbReference type="InterPro" id="IPR036439">
    <property type="entry name" value="Dockerin_dom_sf"/>
</dbReference>
<comment type="caution">
    <text evidence="2">The sequence shown here is derived from an EMBL/GenBank/DDBJ whole genome shotgun (WGS) entry which is preliminary data.</text>
</comment>
<dbReference type="EMBL" id="VRLW01000001">
    <property type="protein sequence ID" value="KAA1260520.1"/>
    <property type="molecule type" value="Genomic_DNA"/>
</dbReference>
<keyword evidence="3" id="KW-1185">Reference proteome</keyword>
<organism evidence="2 3">
    <name type="scientific">Rubripirellula obstinata</name>
    <dbReference type="NCBI Taxonomy" id="406547"/>
    <lineage>
        <taxon>Bacteria</taxon>
        <taxon>Pseudomonadati</taxon>
        <taxon>Planctomycetota</taxon>
        <taxon>Planctomycetia</taxon>
        <taxon>Pirellulales</taxon>
        <taxon>Pirellulaceae</taxon>
        <taxon>Rubripirellula</taxon>
    </lineage>
</organism>
<dbReference type="InterPro" id="IPR002105">
    <property type="entry name" value="Dockerin_1_rpt"/>
</dbReference>
<sequence length="869" mass="93810">MRRKPNRNVKSGRKPKRKLSVQSLESRRLLAADSIGVTPEDTGEFLLGTVAVTPVFFESDGTLDPSTEDWDANEIDQILDKVHESVDWWSDTLDELGTVHTLDFVVDDLYARNPVETPYEPISRPSSQFNRYVGDFLTEQGYGDATSIEDGVKRFNHDQRLKHQTDWAFTIFVLDSSNDLDGVFPRGSEFTGAFAYPGGLFYITPSTRPTSTYTHEMGHIFWARDEYSGGASWDSHRGYYNTQNLNSLQNNPDPNFVPEPSIMLGGFSLQQAFEQNRSPATTLAMVGWQDSDGDGIFDVADVPLELDAVGYFDPIESVYRLKGTASAVALVNQNSWGTQSDITLNRISELQYRLDDGPWLVAASPDQPTVDFDLTIEIAESDFSTIHWRAVDQSVGVVSPTITGTTTSPAISNTSVSGIAFVDQNSDSLRDLDESSLGASTVIISNPDGSPLFAGASLAADFPAGDLPSDLSEFQTDATLSAVGTVFDNKIASLESADAGNVTVFQSFNLQQQRYTERWTSGGAAEVSFAVALDQPVGQVSVDAIGLDASSFARLEAFDSIGNLVARTTSEAIAMQESIEVQITDSSGRISEIRVTGHAGTGIAISGLRFGHAGSVATDASGVWRVTDLPQGSYRVEVVPELVIHQFPESSMLIEVSNGSSDMIVSAAARVDSPRHNENLPADTNRDGVVDALDALLVINDISRNDTRILSPTEVGGDDIDVSNDGMVSALDALLVINRIAGQQSDGQMSPAFGVGPGPSAEAEAVATTTGRQMANFLPPEIQLDQNALLNQNAQLDQNDNGEPPMLNFDGNRAYRDGLAPAESIDAAQADDRNNEIEAESESSNNRVSRQIEEPFDGLGIQTFSTETD</sequence>
<dbReference type="Proteomes" id="UP000322699">
    <property type="component" value="Unassembled WGS sequence"/>
</dbReference>
<dbReference type="SUPFAM" id="SSF117074">
    <property type="entry name" value="Hypothetical protein PA1324"/>
    <property type="match status" value="1"/>
</dbReference>
<dbReference type="GO" id="GO:0004553">
    <property type="term" value="F:hydrolase activity, hydrolyzing O-glycosyl compounds"/>
    <property type="evidence" value="ECO:0007669"/>
    <property type="project" value="InterPro"/>
</dbReference>
<evidence type="ECO:0000313" key="2">
    <source>
        <dbReference type="EMBL" id="KAA1260520.1"/>
    </source>
</evidence>
<dbReference type="CDD" id="cd14256">
    <property type="entry name" value="Dockerin_I"/>
    <property type="match status" value="1"/>
</dbReference>
<reference evidence="2 3" key="1">
    <citation type="submission" date="2019-08" db="EMBL/GenBank/DDBJ databases">
        <title>Deep-cultivation of Planctomycetes and their phenomic and genomic characterization uncovers novel biology.</title>
        <authorList>
            <person name="Wiegand S."/>
            <person name="Jogler M."/>
            <person name="Boedeker C."/>
            <person name="Pinto D."/>
            <person name="Vollmers J."/>
            <person name="Rivas-Marin E."/>
            <person name="Kohn T."/>
            <person name="Peeters S.H."/>
            <person name="Heuer A."/>
            <person name="Rast P."/>
            <person name="Oberbeckmann S."/>
            <person name="Bunk B."/>
            <person name="Jeske O."/>
            <person name="Meyerdierks A."/>
            <person name="Storesund J.E."/>
            <person name="Kallscheuer N."/>
            <person name="Luecker S."/>
            <person name="Lage O.M."/>
            <person name="Pohl T."/>
            <person name="Merkel B.J."/>
            <person name="Hornburger P."/>
            <person name="Mueller R.-W."/>
            <person name="Bruemmer F."/>
            <person name="Labrenz M."/>
            <person name="Spormann A.M."/>
            <person name="Op Den Camp H."/>
            <person name="Overmann J."/>
            <person name="Amann R."/>
            <person name="Jetten M.S.M."/>
            <person name="Mascher T."/>
            <person name="Medema M.H."/>
            <person name="Devos D.P."/>
            <person name="Kaster A.-K."/>
            <person name="Ovreas L."/>
            <person name="Rohde M."/>
            <person name="Galperin M.Y."/>
            <person name="Jogler C."/>
        </authorList>
    </citation>
    <scope>NUCLEOTIDE SEQUENCE [LARGE SCALE GENOMIC DNA]</scope>
    <source>
        <strain evidence="2 3">LF1</strain>
    </source>
</reference>
<dbReference type="Pfam" id="PF00404">
    <property type="entry name" value="Dockerin_1"/>
    <property type="match status" value="1"/>
</dbReference>
<dbReference type="SUPFAM" id="SSF63446">
    <property type="entry name" value="Type I dockerin domain"/>
    <property type="match status" value="1"/>
</dbReference>
<dbReference type="Gene3D" id="1.10.1330.10">
    <property type="entry name" value="Dockerin domain"/>
    <property type="match status" value="1"/>
</dbReference>
<proteinExistence type="predicted"/>
<protein>
    <submittedName>
        <fullName evidence="2">Dockerin type I repeat protein</fullName>
    </submittedName>
</protein>
<evidence type="ECO:0000313" key="3">
    <source>
        <dbReference type="Proteomes" id="UP000322699"/>
    </source>
</evidence>
<feature type="region of interest" description="Disordered" evidence="1">
    <location>
        <begin position="824"/>
        <end position="869"/>
    </location>
</feature>
<dbReference type="RefSeq" id="WP_149752818.1">
    <property type="nucleotide sequence ID" value="NZ_LWSK01000002.1"/>
</dbReference>